<reference evidence="1" key="1">
    <citation type="journal article" date="2023" name="G3 (Bethesda)">
        <title>A reference genome for the long-term kleptoplast-retaining sea slug Elysia crispata morphotype clarki.</title>
        <authorList>
            <person name="Eastman K.E."/>
            <person name="Pendleton A.L."/>
            <person name="Shaikh M.A."/>
            <person name="Suttiyut T."/>
            <person name="Ogas R."/>
            <person name="Tomko P."/>
            <person name="Gavelis G."/>
            <person name="Widhalm J.R."/>
            <person name="Wisecaver J.H."/>
        </authorList>
    </citation>
    <scope>NUCLEOTIDE SEQUENCE</scope>
    <source>
        <strain evidence="1">ECLA1</strain>
    </source>
</reference>
<evidence type="ECO:0000313" key="2">
    <source>
        <dbReference type="Proteomes" id="UP001283361"/>
    </source>
</evidence>
<organism evidence="1 2">
    <name type="scientific">Elysia crispata</name>
    <name type="common">lettuce slug</name>
    <dbReference type="NCBI Taxonomy" id="231223"/>
    <lineage>
        <taxon>Eukaryota</taxon>
        <taxon>Metazoa</taxon>
        <taxon>Spiralia</taxon>
        <taxon>Lophotrochozoa</taxon>
        <taxon>Mollusca</taxon>
        <taxon>Gastropoda</taxon>
        <taxon>Heterobranchia</taxon>
        <taxon>Euthyneura</taxon>
        <taxon>Panpulmonata</taxon>
        <taxon>Sacoglossa</taxon>
        <taxon>Placobranchoidea</taxon>
        <taxon>Plakobranchidae</taxon>
        <taxon>Elysia</taxon>
    </lineage>
</organism>
<keyword evidence="2" id="KW-1185">Reference proteome</keyword>
<gene>
    <name evidence="1" type="ORF">RRG08_003475</name>
</gene>
<dbReference type="EMBL" id="JAWDGP010006844">
    <property type="protein sequence ID" value="KAK3734567.1"/>
    <property type="molecule type" value="Genomic_DNA"/>
</dbReference>
<dbReference type="AlphaFoldDB" id="A0AAE0Y6A3"/>
<dbReference type="Proteomes" id="UP001283361">
    <property type="component" value="Unassembled WGS sequence"/>
</dbReference>
<sequence length="66" mass="7094">MLQGSYDQGLAQALSLLTLTAATIAAITLQPKEYFFANNSGDGLYCNVVGRLTATREREITVTLQA</sequence>
<name>A0AAE0Y6A3_9GAST</name>
<accession>A0AAE0Y6A3</accession>
<protein>
    <submittedName>
        <fullName evidence="1">Uncharacterized protein</fullName>
    </submittedName>
</protein>
<proteinExistence type="predicted"/>
<comment type="caution">
    <text evidence="1">The sequence shown here is derived from an EMBL/GenBank/DDBJ whole genome shotgun (WGS) entry which is preliminary data.</text>
</comment>
<evidence type="ECO:0000313" key="1">
    <source>
        <dbReference type="EMBL" id="KAK3734567.1"/>
    </source>
</evidence>